<gene>
    <name evidence="6" type="ORF">E3P99_01255</name>
</gene>
<feature type="region of interest" description="Disordered" evidence="4">
    <location>
        <begin position="1"/>
        <end position="117"/>
    </location>
</feature>
<dbReference type="Proteomes" id="UP000310189">
    <property type="component" value="Unassembled WGS sequence"/>
</dbReference>
<dbReference type="PANTHER" id="PTHR46010:SF1">
    <property type="entry name" value="PROTEIN IWS1 HOMOLOG"/>
    <property type="match status" value="1"/>
</dbReference>
<feature type="compositionally biased region" description="Polar residues" evidence="4">
    <location>
        <begin position="350"/>
        <end position="359"/>
    </location>
</feature>
<evidence type="ECO:0000256" key="4">
    <source>
        <dbReference type="SAM" id="MobiDB-lite"/>
    </source>
</evidence>
<evidence type="ECO:0000256" key="1">
    <source>
        <dbReference type="ARBA" id="ARBA00037349"/>
    </source>
</evidence>
<feature type="compositionally biased region" description="Polar residues" evidence="4">
    <location>
        <begin position="40"/>
        <end position="60"/>
    </location>
</feature>
<evidence type="ECO:0000256" key="2">
    <source>
        <dbReference type="ARBA" id="ARBA00037992"/>
    </source>
</evidence>
<dbReference type="PROSITE" id="PS51319">
    <property type="entry name" value="TFIIS_N"/>
    <property type="match status" value="1"/>
</dbReference>
<comment type="caution">
    <text evidence="6">The sequence shown here is derived from an EMBL/GenBank/DDBJ whole genome shotgun (WGS) entry which is preliminary data.</text>
</comment>
<comment type="subcellular location">
    <subcellularLocation>
        <location evidence="3">Nucleus</location>
    </subcellularLocation>
</comment>
<dbReference type="Pfam" id="PF08711">
    <property type="entry name" value="Med26"/>
    <property type="match status" value="1"/>
</dbReference>
<keyword evidence="7" id="KW-1185">Reference proteome</keyword>
<reference evidence="6 7" key="1">
    <citation type="submission" date="2019-03" db="EMBL/GenBank/DDBJ databases">
        <title>Sequencing 23 genomes of Wallemia ichthyophaga.</title>
        <authorList>
            <person name="Gostincar C."/>
        </authorList>
    </citation>
    <scope>NUCLEOTIDE SEQUENCE [LARGE SCALE GENOMIC DNA]</scope>
    <source>
        <strain evidence="6 7">EXF-5753</strain>
    </source>
</reference>
<evidence type="ECO:0000313" key="7">
    <source>
        <dbReference type="Proteomes" id="UP000310189"/>
    </source>
</evidence>
<feature type="compositionally biased region" description="Basic residues" evidence="4">
    <location>
        <begin position="366"/>
        <end position="377"/>
    </location>
</feature>
<feature type="region of interest" description="Disordered" evidence="4">
    <location>
        <begin position="307"/>
        <end position="377"/>
    </location>
</feature>
<proteinExistence type="inferred from homology"/>
<dbReference type="GO" id="GO:0005634">
    <property type="term" value="C:nucleus"/>
    <property type="evidence" value="ECO:0007669"/>
    <property type="project" value="UniProtKB-SubCell"/>
</dbReference>
<dbReference type="GO" id="GO:0016973">
    <property type="term" value="P:poly(A)+ mRNA export from nucleus"/>
    <property type="evidence" value="ECO:0007669"/>
    <property type="project" value="TreeGrafter"/>
</dbReference>
<dbReference type="InterPro" id="IPR017923">
    <property type="entry name" value="TFIIS_N"/>
</dbReference>
<dbReference type="InterPro" id="IPR051037">
    <property type="entry name" value="RNAPII_TF_IWS1"/>
</dbReference>
<evidence type="ECO:0000259" key="5">
    <source>
        <dbReference type="PROSITE" id="PS51319"/>
    </source>
</evidence>
<dbReference type="PANTHER" id="PTHR46010">
    <property type="entry name" value="PROTEIN IWS1 HOMOLOG"/>
    <property type="match status" value="1"/>
</dbReference>
<feature type="compositionally biased region" description="Basic residues" evidence="4">
    <location>
        <begin position="76"/>
        <end position="87"/>
    </location>
</feature>
<evidence type="ECO:0000313" key="6">
    <source>
        <dbReference type="EMBL" id="TIA91104.1"/>
    </source>
</evidence>
<comment type="function">
    <text evidence="1">Transcription factor involved in RNA polymerase II transcription regulation. May function in both SPT15/TBP post-recruitment and recruitment steps of transcription.</text>
</comment>
<feature type="compositionally biased region" description="Low complexity" evidence="4">
    <location>
        <begin position="14"/>
        <end position="27"/>
    </location>
</feature>
<sequence length="377" mass="42718">MATIDPSSLTQPDQNQTQTQETLNESTANPPQDPTLDPPQESNEQLNDELSGTPQYPSFSRSEHRGERAPSSASPAKKRHQRQRIGRRGSNDDVEYGNGGGDASPAASLEPQLDPSQQARVNLSTRLEAIAKGNKKSYRKRKRNDEDLDAAADEELHLLRDQMFNAADEDEDSKKEGKPALHKLRLLPKVVETMQKTHLETSILENNFLDGVRRWLEPFSDKSLPPLNIQTEFFQILSNMYIDTQSLKSSKLGPVVLFYSRHPRGNASIKRAADALVTRWMRPLLRRSANPRSYQFSTSDSVVRARNVTLNTADKDDDDERERSANRTRIPEVERKKYRVAATRGVDGIKSSNVTLTNQESDRQRQLSRKFSNLKRK</sequence>
<feature type="compositionally biased region" description="Polar residues" evidence="4">
    <location>
        <begin position="1"/>
        <end position="13"/>
    </location>
</feature>
<accession>A0A4T0FTR7</accession>
<evidence type="ECO:0000256" key="3">
    <source>
        <dbReference type="PROSITE-ProRule" id="PRU00649"/>
    </source>
</evidence>
<protein>
    <recommendedName>
        <fullName evidence="5">TFIIS N-terminal domain-containing protein</fullName>
    </recommendedName>
</protein>
<keyword evidence="3" id="KW-0539">Nucleus</keyword>
<dbReference type="EMBL" id="SPNW01000014">
    <property type="protein sequence ID" value="TIA91104.1"/>
    <property type="molecule type" value="Genomic_DNA"/>
</dbReference>
<name>A0A4T0FTR7_9BASI</name>
<dbReference type="OrthoDB" id="21124at2759"/>
<dbReference type="AlphaFoldDB" id="A0A4T0FTR7"/>
<dbReference type="InterPro" id="IPR035441">
    <property type="entry name" value="TFIIS/LEDGF_dom_sf"/>
</dbReference>
<organism evidence="6 7">
    <name type="scientific">Wallemia hederae</name>
    <dbReference type="NCBI Taxonomy" id="1540922"/>
    <lineage>
        <taxon>Eukaryota</taxon>
        <taxon>Fungi</taxon>
        <taxon>Dikarya</taxon>
        <taxon>Basidiomycota</taxon>
        <taxon>Wallemiomycotina</taxon>
        <taxon>Wallemiomycetes</taxon>
        <taxon>Wallemiales</taxon>
        <taxon>Wallemiaceae</taxon>
        <taxon>Wallemia</taxon>
    </lineage>
</organism>
<feature type="compositionally biased region" description="Basic and acidic residues" evidence="4">
    <location>
        <begin position="321"/>
        <end position="335"/>
    </location>
</feature>
<dbReference type="Gene3D" id="1.20.930.10">
    <property type="entry name" value="Conserved domain common to transcription factors TFIIS, elongin A, CRSP70"/>
    <property type="match status" value="1"/>
</dbReference>
<comment type="similarity">
    <text evidence="2">Belongs to the IWS1 family.</text>
</comment>
<feature type="domain" description="TFIIS N-terminal" evidence="5">
    <location>
        <begin position="210"/>
        <end position="287"/>
    </location>
</feature>